<accession>A0A9W6W751</accession>
<sequence>MSNLPVSYVLDNTVDSAFDNSSNNSESDTIIIKRSKSSTNIKSKINKKTGSNILSLAETKVINPNEATKSTLALSPTMTSKTSTHINRFKFLDHEYLNEMINIVDAKFKEFELRFVDILGENFKETNSNGNISLDIKNIESILNEIVDRSKNNNKNLVNLNDNLTAFNSTISDRDLVKDDIINHIKTSEENLSKALESLKLGNTYTDKYNNSLKQLGELLHELTELKEIKSDLQRQKEEQEKSKLTIIKHLESIQLLNKDINLSQIEENLQKQLKSQNEVTTESFSNLLEKLELLLNKLEDINSSKKDTQLAALEEKLDYFRILTTKHNEDITEKLSKISTESIAENEKRITENNEALLKLQTESITKGIENLLKPYIEDTGDLHKCLKGGIDQLLDLIKNKISNQDTNEKFEEMFSNLKETLSVKSDKTDDFVTIEKLKQIFTSDIISSVADKTQQTELVKLINSLSETFNNSKEMQLKEHRNISDSISGYRDDQKTGIAELKTVLSKQSETISETHSQILDKQNNLFEFAQGLSSDIKKGNTFVEPLGNQIRSFEEKVNEIFSKTNTTMDEIHQNILNKQLESVSKIEENKDVIIGSILEHKNLAIDNQKEVIEFISKLAKKIDDKNEMSDQNTVDKQYKEIEKINKLLEVEREKVAQLTNKVNIYEQKSIYVEQIEDLKKDRNELKSEIKILNDDKIKLIGELSSCSNKYISLRDSVKELIIEKKEIVDELVKMRVPENFEIGNDGRLLKSSSSESTDSSNNLVNNIILENIENGSLFVKKRMSQKKKTALLSTGDGGNDGFYDDKENRALRDTVRKTRNFTGIY</sequence>
<keyword evidence="3" id="KW-1185">Reference proteome</keyword>
<dbReference type="Proteomes" id="UP001165120">
    <property type="component" value="Unassembled WGS sequence"/>
</dbReference>
<organism evidence="2 3">
    <name type="scientific">Candida boidinii</name>
    <name type="common">Yeast</name>
    <dbReference type="NCBI Taxonomy" id="5477"/>
    <lineage>
        <taxon>Eukaryota</taxon>
        <taxon>Fungi</taxon>
        <taxon>Dikarya</taxon>
        <taxon>Ascomycota</taxon>
        <taxon>Saccharomycotina</taxon>
        <taxon>Pichiomycetes</taxon>
        <taxon>Pichiales</taxon>
        <taxon>Pichiaceae</taxon>
        <taxon>Ogataea</taxon>
        <taxon>Ogataea/Candida clade</taxon>
    </lineage>
</organism>
<dbReference type="AlphaFoldDB" id="A0A9W6W751"/>
<protein>
    <submittedName>
        <fullName evidence="2">Unnamed protein product</fullName>
    </submittedName>
</protein>
<evidence type="ECO:0000256" key="1">
    <source>
        <dbReference type="SAM" id="Coils"/>
    </source>
</evidence>
<comment type="caution">
    <text evidence="2">The sequence shown here is derived from an EMBL/GenBank/DDBJ whole genome shotgun (WGS) entry which is preliminary data.</text>
</comment>
<reference evidence="2" key="1">
    <citation type="submission" date="2023-04" db="EMBL/GenBank/DDBJ databases">
        <title>Candida boidinii NBRC 10035.</title>
        <authorList>
            <person name="Ichikawa N."/>
            <person name="Sato H."/>
            <person name="Tonouchi N."/>
        </authorList>
    </citation>
    <scope>NUCLEOTIDE SEQUENCE</scope>
    <source>
        <strain evidence="2">NBRC 10035</strain>
    </source>
</reference>
<evidence type="ECO:0000313" key="3">
    <source>
        <dbReference type="Proteomes" id="UP001165120"/>
    </source>
</evidence>
<feature type="coiled-coil region" evidence="1">
    <location>
        <begin position="637"/>
        <end position="705"/>
    </location>
</feature>
<feature type="coiled-coil region" evidence="1">
    <location>
        <begin position="216"/>
        <end position="246"/>
    </location>
</feature>
<name>A0A9W6W751_CANBO</name>
<keyword evidence="1" id="KW-0175">Coiled coil</keyword>
<feature type="coiled-coil region" evidence="1">
    <location>
        <begin position="282"/>
        <end position="309"/>
    </location>
</feature>
<dbReference type="EMBL" id="BSXN01000019">
    <property type="protein sequence ID" value="GME66663.1"/>
    <property type="molecule type" value="Genomic_DNA"/>
</dbReference>
<proteinExistence type="predicted"/>
<gene>
    <name evidence="2" type="ORF">Cboi02_000011800</name>
</gene>
<evidence type="ECO:0000313" key="2">
    <source>
        <dbReference type="EMBL" id="GME66663.1"/>
    </source>
</evidence>